<evidence type="ECO:0000313" key="2">
    <source>
        <dbReference type="Proteomes" id="UP000321464"/>
    </source>
</evidence>
<keyword evidence="2" id="KW-1185">Reference proteome</keyword>
<protein>
    <submittedName>
        <fullName evidence="1">Uncharacterized protein</fullName>
    </submittedName>
</protein>
<organism evidence="1 2">
    <name type="scientific">Novosphingobium sediminis</name>
    <dbReference type="NCBI Taxonomy" id="707214"/>
    <lineage>
        <taxon>Bacteria</taxon>
        <taxon>Pseudomonadati</taxon>
        <taxon>Pseudomonadota</taxon>
        <taxon>Alphaproteobacteria</taxon>
        <taxon>Sphingomonadales</taxon>
        <taxon>Sphingomonadaceae</taxon>
        <taxon>Novosphingobium</taxon>
    </lineage>
</organism>
<name>A0A512APH0_9SPHN</name>
<evidence type="ECO:0000313" key="1">
    <source>
        <dbReference type="EMBL" id="GEO01591.1"/>
    </source>
</evidence>
<dbReference type="Proteomes" id="UP000321464">
    <property type="component" value="Unassembled WGS sequence"/>
</dbReference>
<reference evidence="1 2" key="1">
    <citation type="submission" date="2019-07" db="EMBL/GenBank/DDBJ databases">
        <title>Whole genome shotgun sequence of Novosphingobium sediminis NBRC 106119.</title>
        <authorList>
            <person name="Hosoyama A."/>
            <person name="Uohara A."/>
            <person name="Ohji S."/>
            <person name="Ichikawa N."/>
        </authorList>
    </citation>
    <scope>NUCLEOTIDE SEQUENCE [LARGE SCALE GENOMIC DNA]</scope>
    <source>
        <strain evidence="1 2">NBRC 106119</strain>
    </source>
</reference>
<proteinExistence type="predicted"/>
<comment type="caution">
    <text evidence="1">The sequence shown here is derived from an EMBL/GenBank/DDBJ whole genome shotgun (WGS) entry which is preliminary data.</text>
</comment>
<sequence>MRAEHGGGAGGDIGQFVDKDRPLGAQLIDDETIVDDFVTHIDGSAEAIDGTFNNIDGARDPGAKAAGIGKNDVKVRH</sequence>
<dbReference type="EMBL" id="BJYR01000023">
    <property type="protein sequence ID" value="GEO01591.1"/>
    <property type="molecule type" value="Genomic_DNA"/>
</dbReference>
<dbReference type="AlphaFoldDB" id="A0A512APH0"/>
<gene>
    <name evidence="1" type="ORF">NSE01_34230</name>
</gene>
<accession>A0A512APH0</accession>